<gene>
    <name evidence="7" type="ORF">A8926_2629</name>
</gene>
<dbReference type="Pfam" id="PF13558">
    <property type="entry name" value="SbcC_Walker_B"/>
    <property type="match status" value="1"/>
</dbReference>
<evidence type="ECO:0000256" key="3">
    <source>
        <dbReference type="ARBA" id="ARBA00022553"/>
    </source>
</evidence>
<keyword evidence="4 5" id="KW-0175">Coiled coil</keyword>
<keyword evidence="3" id="KW-0597">Phosphoprotein</keyword>
<dbReference type="STRING" id="994479.GCA_000194155_02812"/>
<name>A0A2N3XWH1_SACSN</name>
<dbReference type="SUPFAM" id="SSF52540">
    <property type="entry name" value="P-loop containing nucleoside triphosphate hydrolases"/>
    <property type="match status" value="1"/>
</dbReference>
<reference evidence="7" key="1">
    <citation type="submission" date="2017-12" db="EMBL/GenBank/DDBJ databases">
        <title>Sequencing the genomes of 1000 Actinobacteria strains.</title>
        <authorList>
            <person name="Klenk H.-P."/>
        </authorList>
    </citation>
    <scope>NUCLEOTIDE SEQUENCE [LARGE SCALE GENOMIC DNA]</scope>
    <source>
        <strain evidence="7">DSM 44228</strain>
    </source>
</reference>
<dbReference type="PANTHER" id="PTHR18902">
    <property type="entry name" value="NUCLEAR MITOTIC APPARATUS PROTEIN 1-RELATED"/>
    <property type="match status" value="1"/>
</dbReference>
<evidence type="ECO:0000256" key="2">
    <source>
        <dbReference type="ARBA" id="ARBA00022490"/>
    </source>
</evidence>
<dbReference type="InterPro" id="IPR027417">
    <property type="entry name" value="P-loop_NTPase"/>
</dbReference>
<keyword evidence="2" id="KW-0963">Cytoplasm</keyword>
<dbReference type="RefSeq" id="WP_010695603.1">
    <property type="nucleotide sequence ID" value="NZ_CP061007.1"/>
</dbReference>
<feature type="compositionally biased region" description="Basic and acidic residues" evidence="6">
    <location>
        <begin position="592"/>
        <end position="601"/>
    </location>
</feature>
<comment type="caution">
    <text evidence="7">The sequence shown here is derived from an EMBL/GenBank/DDBJ whole genome shotgun (WGS) entry which is preliminary data.</text>
</comment>
<accession>A0A2N3XWH1</accession>
<evidence type="ECO:0000256" key="6">
    <source>
        <dbReference type="SAM" id="MobiDB-lite"/>
    </source>
</evidence>
<dbReference type="InterPro" id="IPR013496">
    <property type="entry name" value="CHP02680"/>
</dbReference>
<sequence length="1363" mass="149058">MSRELPEPAVQRWQPLRAGLIDMFYYDSEEFWFRDGRLLLRGNNGTGKSKVLALTLPFLLDGDLSPHRVEPDADPKKRMEWNLLLGGEHPHPERLGYTWLEFGRIDEQGAPVFRTIGCGLKAVSGKGIARHWYFVTSKRIGDDLALVDATGTALSRDRLIDALDEQGTVYDRARDYRRAVDETFFGFGEQRYSALVDLLIQLRQPQLSKRPSEQALSNALTEALPTLDQAVIADVAEAFRSLEEDRDALAAMIEARDAAQSFLDHYRRYACIAARRRAAQPRLAQSNYERVRSDLSAAEAEFTRAEEELTAIRLKLTELTTARKRLQARDEALRASPEMRSARELELAGQHARRLAAEAKRIVGERDRAVGRLATQRDRHQAATQRLSAARETLTGVRRSGVDVADRARIAVEHTGDIDRPLDEQPDLAVLRRTAEQLAVRQQRAIKHVTGLVQAVEDAVQALAAARRRVSELDAEAADLADRRVEAGNEVRENGVELVSAVREHLENATELRLADLAAVMAELELWVETLAGPNPAATAVSAAGHAAAGELAAAAADLEAQERAGRQRRTELTDEIERLESGEDSAPPVPHTRDHAAREGRPGAPLWRLVDFSENVDEARRAGLEAALEAAGILDAWVTPGGELYAADTSDILLRTGEPASVNLSAVLEPAVDRADPHADAVSDATVLSVLASIGLGEHGQTWVGPDGRFQIGVLAGAWHKPVATYIGRGAREAARRARLGELREELARVQAELAVVAEARRRLEERKAKLAEEVAAVPSDARLRQAHAQLASLDQEHQRLTVRQAKAGQDVVAATAVEEAARTALGEGALDAGLPAERTELSEVDSALGEYRVVIAGLWPAVEAVSEADRHAGETAVELEHAESTVEELTDRAGTAEHEAAAADEHHRTLSSTVGAAVAELQRQLVEVTEAVQDNESGQQQAGLDRDRAIEQRGAAKGRREELGEQLKTAAEERATAAESFRRFAGTGLLAVALPELEIPDPAEKWAPDPTVRLARRVNEELADVADDDNAWERAQHRVNNEHKSLHDTLSRHGNRASADLREDGVVVEIEFQGRPASVPELTEALATEVADRERLLNERERETLENHLVNEVASTLQELISAAEAQVALMNQELAARPTSTGMQLRLLWRPKEDGPAGLAVARERLLRQTSDAWSEDDRAAVGGFLQAQIAEVRARNTTGTWLEHLTEALDYRKWNRFVIQRHQHGQWRSASGPASGGERVLAASVPLFAAASSHYASAGNPHAPRLVTLDEAFAGVDDNARAKYLGLLAAFDLDVVLTSEREWGCYPEVPGLRIAQLSRVDGVPAVLVTNWEWDGSARTRVLPQASPAQQGLWGQSVGA</sequence>
<dbReference type="InterPro" id="IPR051841">
    <property type="entry name" value="MT-Golgi_org_protein"/>
</dbReference>
<feature type="compositionally biased region" description="Basic and acidic residues" evidence="6">
    <location>
        <begin position="561"/>
        <end position="582"/>
    </location>
</feature>
<feature type="coiled-coil region" evidence="5">
    <location>
        <begin position="456"/>
        <end position="490"/>
    </location>
</feature>
<evidence type="ECO:0000313" key="7">
    <source>
        <dbReference type="EMBL" id="PKW14970.1"/>
    </source>
</evidence>
<dbReference type="PANTHER" id="PTHR18902:SF31">
    <property type="entry name" value="PERICENTRIN_AKAP-450 CENTROSOMAL TARGETING DOMAIN-CONTAINING PROTEIN"/>
    <property type="match status" value="1"/>
</dbReference>
<evidence type="ECO:0000256" key="1">
    <source>
        <dbReference type="ARBA" id="ARBA00004496"/>
    </source>
</evidence>
<evidence type="ECO:0000256" key="5">
    <source>
        <dbReference type="SAM" id="Coils"/>
    </source>
</evidence>
<feature type="coiled-coil region" evidence="5">
    <location>
        <begin position="288"/>
        <end position="315"/>
    </location>
</feature>
<dbReference type="EMBL" id="PJNB01000001">
    <property type="protein sequence ID" value="PKW14970.1"/>
    <property type="molecule type" value="Genomic_DNA"/>
</dbReference>
<organism evidence="7 8">
    <name type="scientific">Saccharopolyspora spinosa</name>
    <dbReference type="NCBI Taxonomy" id="60894"/>
    <lineage>
        <taxon>Bacteria</taxon>
        <taxon>Bacillati</taxon>
        <taxon>Actinomycetota</taxon>
        <taxon>Actinomycetes</taxon>
        <taxon>Pseudonocardiales</taxon>
        <taxon>Pseudonocardiaceae</taxon>
        <taxon>Saccharopolyspora</taxon>
    </lineage>
</organism>
<evidence type="ECO:0000313" key="8">
    <source>
        <dbReference type="Proteomes" id="UP000233786"/>
    </source>
</evidence>
<dbReference type="GO" id="GO:0005737">
    <property type="term" value="C:cytoplasm"/>
    <property type="evidence" value="ECO:0007669"/>
    <property type="project" value="UniProtKB-SubCell"/>
</dbReference>
<feature type="coiled-coil region" evidence="5">
    <location>
        <begin position="741"/>
        <end position="805"/>
    </location>
</feature>
<dbReference type="NCBIfam" id="TIGR02680">
    <property type="entry name" value="TIGR02680 family protein"/>
    <property type="match status" value="1"/>
</dbReference>
<evidence type="ECO:0000256" key="4">
    <source>
        <dbReference type="ARBA" id="ARBA00023054"/>
    </source>
</evidence>
<comment type="subcellular location">
    <subcellularLocation>
        <location evidence="1">Cytoplasm</location>
    </subcellularLocation>
</comment>
<protein>
    <submittedName>
        <fullName evidence="7">Uncharacterized protein (TIGR02680 family)</fullName>
    </submittedName>
</protein>
<dbReference type="Proteomes" id="UP000233786">
    <property type="component" value="Unassembled WGS sequence"/>
</dbReference>
<dbReference type="OrthoDB" id="8527901at2"/>
<keyword evidence="8" id="KW-1185">Reference proteome</keyword>
<feature type="region of interest" description="Disordered" evidence="6">
    <location>
        <begin position="560"/>
        <end position="601"/>
    </location>
</feature>
<proteinExistence type="predicted"/>